<dbReference type="PANTHER" id="PTHR12227:SF0">
    <property type="entry name" value="GLYCERATE KINASE"/>
    <property type="match status" value="1"/>
</dbReference>
<organism evidence="3 4">
    <name type="scientific">Candidatus Woykebacteria bacterium GWA1_44_8</name>
    <dbReference type="NCBI Taxonomy" id="1802591"/>
    <lineage>
        <taxon>Bacteria</taxon>
        <taxon>Candidatus Woykeibacteriota</taxon>
    </lineage>
</organism>
<protein>
    <recommendedName>
        <fullName evidence="5">Glycerate kinase</fullName>
    </recommendedName>
</protein>
<dbReference type="Proteomes" id="UP000176299">
    <property type="component" value="Unassembled WGS sequence"/>
</dbReference>
<feature type="domain" description="MOFRL" evidence="1">
    <location>
        <begin position="317"/>
        <end position="418"/>
    </location>
</feature>
<dbReference type="Gene3D" id="3.40.1480.10">
    <property type="entry name" value="MOFRL domain"/>
    <property type="match status" value="1"/>
</dbReference>
<dbReference type="InterPro" id="IPR007835">
    <property type="entry name" value="MOFRL"/>
</dbReference>
<dbReference type="Pfam" id="PF05161">
    <property type="entry name" value="MOFRL"/>
    <property type="match status" value="1"/>
</dbReference>
<evidence type="ECO:0008006" key="5">
    <source>
        <dbReference type="Google" id="ProtNLM"/>
    </source>
</evidence>
<dbReference type="PANTHER" id="PTHR12227">
    <property type="entry name" value="GLYCERATE KINASE"/>
    <property type="match status" value="1"/>
</dbReference>
<sequence length="425" mass="45543">MVIKNSKELAKSQLRANALKIIEAGFAAMDTENVIKNSLKLYQNNLLIVKDTWLDLTKFRRVYLVGIGKAAFSAARAIEEILGDKITDGIVLDINGGLLKRSRSLVGTHPVPSQVNLSATREIISLLKSAAEDDLVVAIISGGGSALLCSPYKLSCEKKESVVGELIKNGANIEEINTVRKHLSEIKGGNFARLAYPASLVALIFSDVPGDDISVVASGPTVLDTTTVADASKIMAKYDVLKKCKLPHCDLIETPKDPTYFQLVINIVVANNQLALLGMAKKAKELKYKVEVFSSRLEGEATAVGKKLVLNAKPKTALLAAGETTVKVAGAGWGGRNQHLVLSALAQIQKSQVIISVDSDGIDHSRFAGALGDQATLTKAKRKKLEVSSFLETCDSFHFFQKVGDGIETGILGSNIADFMLVLAK</sequence>
<dbReference type="EMBL" id="MHCN01000006">
    <property type="protein sequence ID" value="OGY22489.1"/>
    <property type="molecule type" value="Genomic_DNA"/>
</dbReference>
<evidence type="ECO:0000259" key="1">
    <source>
        <dbReference type="Pfam" id="PF05161"/>
    </source>
</evidence>
<accession>A0A1G1W492</accession>
<gene>
    <name evidence="3" type="ORF">A2113_01800</name>
</gene>
<dbReference type="InterPro" id="IPR039760">
    <property type="entry name" value="MOFRL_protein"/>
</dbReference>
<name>A0A1G1W492_9BACT</name>
<dbReference type="Pfam" id="PF13660">
    <property type="entry name" value="DUF4147"/>
    <property type="match status" value="1"/>
</dbReference>
<dbReference type="GO" id="GO:0008887">
    <property type="term" value="F:glycerate kinase activity"/>
    <property type="evidence" value="ECO:0007669"/>
    <property type="project" value="InterPro"/>
</dbReference>
<comment type="caution">
    <text evidence="3">The sequence shown here is derived from an EMBL/GenBank/DDBJ whole genome shotgun (WGS) entry which is preliminary data.</text>
</comment>
<dbReference type="InterPro" id="IPR037035">
    <property type="entry name" value="GK-like_C_sf"/>
</dbReference>
<dbReference type="GO" id="GO:0005737">
    <property type="term" value="C:cytoplasm"/>
    <property type="evidence" value="ECO:0007669"/>
    <property type="project" value="TreeGrafter"/>
</dbReference>
<feature type="domain" description="MOFRL-associated" evidence="2">
    <location>
        <begin position="18"/>
        <end position="243"/>
    </location>
</feature>
<evidence type="ECO:0000313" key="3">
    <source>
        <dbReference type="EMBL" id="OGY22489.1"/>
    </source>
</evidence>
<dbReference type="InterPro" id="IPR038614">
    <property type="entry name" value="GK_N_sf"/>
</dbReference>
<dbReference type="SUPFAM" id="SSF82544">
    <property type="entry name" value="GckA/TtuD-like"/>
    <property type="match status" value="1"/>
</dbReference>
<proteinExistence type="predicted"/>
<evidence type="ECO:0000313" key="4">
    <source>
        <dbReference type="Proteomes" id="UP000176299"/>
    </source>
</evidence>
<evidence type="ECO:0000259" key="2">
    <source>
        <dbReference type="Pfam" id="PF13660"/>
    </source>
</evidence>
<dbReference type="InterPro" id="IPR025286">
    <property type="entry name" value="MOFRL_assoc_dom"/>
</dbReference>
<dbReference type="Gene3D" id="3.40.50.10180">
    <property type="entry name" value="Glycerate kinase, MOFRL-like N-terminal domain"/>
    <property type="match status" value="1"/>
</dbReference>
<dbReference type="STRING" id="1802591.A2113_01800"/>
<dbReference type="AlphaFoldDB" id="A0A1G1W492"/>
<reference evidence="3 4" key="1">
    <citation type="journal article" date="2016" name="Nat. Commun.">
        <title>Thousands of microbial genomes shed light on interconnected biogeochemical processes in an aquifer system.</title>
        <authorList>
            <person name="Anantharaman K."/>
            <person name="Brown C.T."/>
            <person name="Hug L.A."/>
            <person name="Sharon I."/>
            <person name="Castelle C.J."/>
            <person name="Probst A.J."/>
            <person name="Thomas B.C."/>
            <person name="Singh A."/>
            <person name="Wilkins M.J."/>
            <person name="Karaoz U."/>
            <person name="Brodie E.L."/>
            <person name="Williams K.H."/>
            <person name="Hubbard S.S."/>
            <person name="Banfield J.F."/>
        </authorList>
    </citation>
    <scope>NUCLEOTIDE SEQUENCE [LARGE SCALE GENOMIC DNA]</scope>
</reference>